<reference evidence="11 12" key="1">
    <citation type="submission" date="2017-05" db="EMBL/GenBank/DDBJ databases">
        <title>The Genome Sequence of Enterococcus sp. 8G7_MSG3316.</title>
        <authorList>
            <consortium name="The Broad Institute Genomics Platform"/>
            <consortium name="The Broad Institute Genomic Center for Infectious Diseases"/>
            <person name="Earl A."/>
            <person name="Manson A."/>
            <person name="Schwartman J."/>
            <person name="Gilmore M."/>
            <person name="Abouelleil A."/>
            <person name="Cao P."/>
            <person name="Chapman S."/>
            <person name="Cusick C."/>
            <person name="Shea T."/>
            <person name="Young S."/>
            <person name="Neafsey D."/>
            <person name="Nusbaum C."/>
            <person name="Birren B."/>
        </authorList>
    </citation>
    <scope>NUCLEOTIDE SEQUENCE [LARGE SCALE GENOMIC DNA]</scope>
    <source>
        <strain evidence="11 12">8G7_MSG3316</strain>
    </source>
</reference>
<dbReference type="PANTHER" id="PTHR43390:SF1">
    <property type="entry name" value="CHLOROPLAST PROCESSING PEPTIDASE"/>
    <property type="match status" value="1"/>
</dbReference>
<dbReference type="GO" id="GO:0006465">
    <property type="term" value="P:signal peptide processing"/>
    <property type="evidence" value="ECO:0007669"/>
    <property type="project" value="InterPro"/>
</dbReference>
<dbReference type="InterPro" id="IPR019533">
    <property type="entry name" value="Peptidase_S26"/>
</dbReference>
<sequence>MGRILKENWFIIFFIIAVVLLRLFVITPVKVSGHSMDPTLADKQRLIATKLTSYDRQDIVICVEPDDTSKIAVKRLIGLPGDTVEMKDDVLTINGEVYEESYLDDFKEKFADDQLQEEYSYREMFQEIAASATQFTEDFSITVPEDSYFVMGDNRLISRDSRSFGVVTDAQMEGKVLLRYWPLTQLKLF</sequence>
<evidence type="ECO:0000256" key="4">
    <source>
        <dbReference type="ARBA" id="ARBA00013208"/>
    </source>
</evidence>
<dbReference type="PANTHER" id="PTHR43390">
    <property type="entry name" value="SIGNAL PEPTIDASE I"/>
    <property type="match status" value="1"/>
</dbReference>
<dbReference type="InterPro" id="IPR000223">
    <property type="entry name" value="Pept_S26A_signal_pept_1"/>
</dbReference>
<dbReference type="CDD" id="cd06530">
    <property type="entry name" value="S26_SPase_I"/>
    <property type="match status" value="1"/>
</dbReference>
<comment type="subcellular location">
    <subcellularLocation>
        <location evidence="2">Cell membrane</location>
        <topology evidence="2">Single-pass type II membrane protein</topology>
    </subcellularLocation>
    <subcellularLocation>
        <location evidence="9">Membrane</location>
        <topology evidence="9">Single-pass type II membrane protein</topology>
    </subcellularLocation>
</comment>
<dbReference type="GO" id="GO:0004252">
    <property type="term" value="F:serine-type endopeptidase activity"/>
    <property type="evidence" value="ECO:0007669"/>
    <property type="project" value="InterPro"/>
</dbReference>
<dbReference type="NCBIfam" id="TIGR02227">
    <property type="entry name" value="sigpep_I_bact"/>
    <property type="match status" value="1"/>
</dbReference>
<proteinExistence type="inferred from homology"/>
<evidence type="ECO:0000313" key="12">
    <source>
        <dbReference type="Proteomes" id="UP000195043"/>
    </source>
</evidence>
<dbReference type="Pfam" id="PF10502">
    <property type="entry name" value="Peptidase_S26"/>
    <property type="match status" value="1"/>
</dbReference>
<gene>
    <name evidence="11" type="ORF">A5886_001404</name>
</gene>
<evidence type="ECO:0000256" key="5">
    <source>
        <dbReference type="ARBA" id="ARBA00022670"/>
    </source>
</evidence>
<dbReference type="EC" id="3.4.21.89" evidence="4 8"/>
<dbReference type="GO" id="GO:0005886">
    <property type="term" value="C:plasma membrane"/>
    <property type="evidence" value="ECO:0007669"/>
    <property type="project" value="UniProtKB-SubCell"/>
</dbReference>
<dbReference type="OrthoDB" id="9802919at2"/>
<feature type="transmembrane region" description="Helical" evidence="8">
    <location>
        <begin position="9"/>
        <end position="29"/>
    </location>
</feature>
<dbReference type="PROSITE" id="PS00761">
    <property type="entry name" value="SPASE_I_3"/>
    <property type="match status" value="1"/>
</dbReference>
<organism evidence="11 12">
    <name type="scientific">Candidatus Enterococcus testudinis</name>
    <dbReference type="NCBI Taxonomy" id="1834191"/>
    <lineage>
        <taxon>Bacteria</taxon>
        <taxon>Bacillati</taxon>
        <taxon>Bacillota</taxon>
        <taxon>Bacilli</taxon>
        <taxon>Lactobacillales</taxon>
        <taxon>Enterococcaceae</taxon>
        <taxon>Enterococcus</taxon>
    </lineage>
</organism>
<keyword evidence="12" id="KW-1185">Reference proteome</keyword>
<comment type="similarity">
    <text evidence="3 9">Belongs to the peptidase S26 family.</text>
</comment>
<dbReference type="GO" id="GO:0009003">
    <property type="term" value="F:signal peptidase activity"/>
    <property type="evidence" value="ECO:0007669"/>
    <property type="project" value="UniProtKB-EC"/>
</dbReference>
<comment type="catalytic activity">
    <reaction evidence="1 8">
        <text>Cleavage of hydrophobic, N-terminal signal or leader sequences from secreted and periplasmic proteins.</text>
        <dbReference type="EC" id="3.4.21.89"/>
    </reaction>
</comment>
<dbReference type="STRING" id="1834191.A5886_001404"/>
<keyword evidence="8" id="KW-0472">Membrane</keyword>
<accession>A0A242A5L2</accession>
<dbReference type="EMBL" id="NGKU01000001">
    <property type="protein sequence ID" value="OTN76327.1"/>
    <property type="molecule type" value="Genomic_DNA"/>
</dbReference>
<dbReference type="AlphaFoldDB" id="A0A242A5L2"/>
<evidence type="ECO:0000313" key="11">
    <source>
        <dbReference type="EMBL" id="OTN76327.1"/>
    </source>
</evidence>
<evidence type="ECO:0000256" key="1">
    <source>
        <dbReference type="ARBA" id="ARBA00000677"/>
    </source>
</evidence>
<feature type="active site" evidence="7">
    <location>
        <position position="74"/>
    </location>
</feature>
<dbReference type="InterPro" id="IPR019757">
    <property type="entry name" value="Pept_S26A_signal_pept_1_Lys-AS"/>
</dbReference>
<dbReference type="InterPro" id="IPR019758">
    <property type="entry name" value="Pept_S26A_signal_pept_1_CS"/>
</dbReference>
<dbReference type="RefSeq" id="WP_086274300.1">
    <property type="nucleotide sequence ID" value="NZ_NGKU01000001.1"/>
</dbReference>
<dbReference type="PROSITE" id="PS00760">
    <property type="entry name" value="SPASE_I_2"/>
    <property type="match status" value="1"/>
</dbReference>
<feature type="active site" evidence="7">
    <location>
        <position position="35"/>
    </location>
</feature>
<comment type="caution">
    <text evidence="11">The sequence shown here is derived from an EMBL/GenBank/DDBJ whole genome shotgun (WGS) entry which is preliminary data.</text>
</comment>
<keyword evidence="8" id="KW-0812">Transmembrane</keyword>
<evidence type="ECO:0000256" key="7">
    <source>
        <dbReference type="PIRSR" id="PIRSR600223-1"/>
    </source>
</evidence>
<evidence type="ECO:0000256" key="6">
    <source>
        <dbReference type="ARBA" id="ARBA00022801"/>
    </source>
</evidence>
<evidence type="ECO:0000256" key="2">
    <source>
        <dbReference type="ARBA" id="ARBA00004401"/>
    </source>
</evidence>
<evidence type="ECO:0000259" key="10">
    <source>
        <dbReference type="Pfam" id="PF10502"/>
    </source>
</evidence>
<protein>
    <recommendedName>
        <fullName evidence="4 8">Signal peptidase I</fullName>
        <ecNumber evidence="4 8">3.4.21.89</ecNumber>
    </recommendedName>
</protein>
<dbReference type="InterPro" id="IPR019756">
    <property type="entry name" value="Pept_S26A_signal_pept_1_Ser-AS"/>
</dbReference>
<feature type="domain" description="Peptidase S26" evidence="10">
    <location>
        <begin position="10"/>
        <end position="181"/>
    </location>
</feature>
<evidence type="ECO:0000256" key="3">
    <source>
        <dbReference type="ARBA" id="ARBA00009370"/>
    </source>
</evidence>
<keyword evidence="6 8" id="KW-0378">Hydrolase</keyword>
<dbReference type="SUPFAM" id="SSF51306">
    <property type="entry name" value="LexA/Signal peptidase"/>
    <property type="match status" value="1"/>
</dbReference>
<name>A0A242A5L2_9ENTE</name>
<dbReference type="PRINTS" id="PR00727">
    <property type="entry name" value="LEADERPTASE"/>
</dbReference>
<evidence type="ECO:0000256" key="8">
    <source>
        <dbReference type="RuleBase" id="RU003993"/>
    </source>
</evidence>
<dbReference type="Proteomes" id="UP000195043">
    <property type="component" value="Unassembled WGS sequence"/>
</dbReference>
<dbReference type="Gene3D" id="2.10.109.10">
    <property type="entry name" value="Umud Fragment, subunit A"/>
    <property type="match status" value="1"/>
</dbReference>
<dbReference type="InterPro" id="IPR036286">
    <property type="entry name" value="LexA/Signal_pep-like_sf"/>
</dbReference>
<dbReference type="PROSITE" id="PS00501">
    <property type="entry name" value="SPASE_I_1"/>
    <property type="match status" value="1"/>
</dbReference>
<keyword evidence="8" id="KW-1133">Transmembrane helix</keyword>
<keyword evidence="5 8" id="KW-0645">Protease</keyword>
<evidence type="ECO:0000256" key="9">
    <source>
        <dbReference type="RuleBase" id="RU362042"/>
    </source>
</evidence>